<sequence>MAGPSRRARVAKHLKEIFTTGEGQYINEQGEYVYGKLPRTKAENPFRTFRRPTLMNYVYFFVGWMAWTMDGYDFHTVSLSISRLATFYGQHREHISTSITLTLLFRSLGAAIFGIAGDLYGRKYPMIANLILIAALQLATAYCATFNQFLGVRALFGVGMGGIWGLAASMGLETIVHVWVDRVKNLLSDMPMEARGLFSGILQQGYALGYLIAAIFNLYVVPKSPYSWKALFFIGAGLTVAVAIARVFFPESKQFIEAKRSGEQATGRKKVKLFWQDGKSIMKEYWKRALYAVVMMSITPMKYSLFNFMSHTSQDMYPTYMQQTKGFSPEMSSKATIIAKTGALVGGTICGHYSQFFGRRATIMAATFCGACLIPMWVVPSSWGTLTAGAFLLQFMVQGAYGVVPIHLQELSPPQFRSSFPGIAYQLGNMISAPAAQISSVISEGWIIHVNGEERPDYARTQAAMMTVIFSLLCFWTACGSEQRGSHFELAAAAGGIGGHSDKLRELENFEMQDPPSAKQGGVREIIEGQRSNA</sequence>
<feature type="transmembrane region" description="Helical" evidence="6">
    <location>
        <begin position="226"/>
        <end position="249"/>
    </location>
</feature>
<dbReference type="PANTHER" id="PTHR23508:SF9">
    <property type="entry name" value="CARBOXYLIC ACID TRANSPORT PROTEIN (AFU_ORTHOLOGUE AFUA_2G09450)"/>
    <property type="match status" value="1"/>
</dbReference>
<reference evidence="8" key="1">
    <citation type="submission" date="2015-10" db="EMBL/GenBank/DDBJ databases">
        <authorList>
            <person name="Regsiter A."/>
            <person name="william w."/>
        </authorList>
    </citation>
    <scope>NUCLEOTIDE SEQUENCE</scope>
    <source>
        <strain evidence="8">Montdore</strain>
    </source>
</reference>
<feature type="transmembrane region" description="Helical" evidence="6">
    <location>
        <begin position="361"/>
        <end position="380"/>
    </location>
</feature>
<feature type="transmembrane region" description="Helical" evidence="6">
    <location>
        <begin position="337"/>
        <end position="354"/>
    </location>
</feature>
<keyword evidence="2 6" id="KW-0812">Transmembrane</keyword>
<feature type="transmembrane region" description="Helical" evidence="6">
    <location>
        <begin position="95"/>
        <end position="115"/>
    </location>
</feature>
<dbReference type="InterPro" id="IPR020846">
    <property type="entry name" value="MFS_dom"/>
</dbReference>
<feature type="region of interest" description="Disordered" evidence="5">
    <location>
        <begin position="511"/>
        <end position="534"/>
    </location>
</feature>
<name>A0A292PMU3_9PEZI</name>
<gene>
    <name evidence="8" type="ORF">GSTUAT00007045001</name>
</gene>
<feature type="domain" description="Major facilitator superfamily (MFS) profile" evidence="7">
    <location>
        <begin position="59"/>
        <end position="482"/>
    </location>
</feature>
<dbReference type="InterPro" id="IPR036259">
    <property type="entry name" value="MFS_trans_sf"/>
</dbReference>
<dbReference type="Pfam" id="PF00083">
    <property type="entry name" value="Sugar_tr"/>
    <property type="match status" value="1"/>
</dbReference>
<feature type="transmembrane region" description="Helical" evidence="6">
    <location>
        <begin position="201"/>
        <end position="220"/>
    </location>
</feature>
<protein>
    <recommendedName>
        <fullName evidence="7">Major facilitator superfamily (MFS) profile domain-containing protein</fullName>
    </recommendedName>
</protein>
<keyword evidence="4 6" id="KW-0472">Membrane</keyword>
<proteinExistence type="predicted"/>
<organism evidence="8 9">
    <name type="scientific">Tuber aestivum</name>
    <name type="common">summer truffle</name>
    <dbReference type="NCBI Taxonomy" id="59557"/>
    <lineage>
        <taxon>Eukaryota</taxon>
        <taxon>Fungi</taxon>
        <taxon>Dikarya</taxon>
        <taxon>Ascomycota</taxon>
        <taxon>Pezizomycotina</taxon>
        <taxon>Pezizomycetes</taxon>
        <taxon>Pezizales</taxon>
        <taxon>Tuberaceae</taxon>
        <taxon>Tuber</taxon>
    </lineage>
</organism>
<dbReference type="CDD" id="cd17316">
    <property type="entry name" value="MFS_SV2_like"/>
    <property type="match status" value="1"/>
</dbReference>
<evidence type="ECO:0000256" key="4">
    <source>
        <dbReference type="ARBA" id="ARBA00023136"/>
    </source>
</evidence>
<dbReference type="GO" id="GO:0046943">
    <property type="term" value="F:carboxylic acid transmembrane transporter activity"/>
    <property type="evidence" value="ECO:0007669"/>
    <property type="project" value="TreeGrafter"/>
</dbReference>
<feature type="transmembrane region" description="Helical" evidence="6">
    <location>
        <begin position="57"/>
        <end position="75"/>
    </location>
</feature>
<evidence type="ECO:0000256" key="5">
    <source>
        <dbReference type="SAM" id="MobiDB-lite"/>
    </source>
</evidence>
<evidence type="ECO:0000259" key="7">
    <source>
        <dbReference type="PROSITE" id="PS50850"/>
    </source>
</evidence>
<feature type="transmembrane region" description="Helical" evidence="6">
    <location>
        <begin position="289"/>
        <end position="309"/>
    </location>
</feature>
<dbReference type="Gene3D" id="1.20.1250.20">
    <property type="entry name" value="MFS general substrate transporter like domains"/>
    <property type="match status" value="2"/>
</dbReference>
<dbReference type="InterPro" id="IPR005828">
    <property type="entry name" value="MFS_sugar_transport-like"/>
</dbReference>
<dbReference type="Proteomes" id="UP001412239">
    <property type="component" value="Unassembled WGS sequence"/>
</dbReference>
<feature type="transmembrane region" description="Helical" evidence="6">
    <location>
        <begin position="127"/>
        <end position="149"/>
    </location>
</feature>
<accession>A0A292PMU3</accession>
<dbReference type="SUPFAM" id="SSF103473">
    <property type="entry name" value="MFS general substrate transporter"/>
    <property type="match status" value="1"/>
</dbReference>
<dbReference type="AlphaFoldDB" id="A0A292PMU3"/>
<evidence type="ECO:0000256" key="1">
    <source>
        <dbReference type="ARBA" id="ARBA00004141"/>
    </source>
</evidence>
<dbReference type="GO" id="GO:0005886">
    <property type="term" value="C:plasma membrane"/>
    <property type="evidence" value="ECO:0007669"/>
    <property type="project" value="TreeGrafter"/>
</dbReference>
<dbReference type="PROSITE" id="PS50850">
    <property type="entry name" value="MFS"/>
    <property type="match status" value="1"/>
</dbReference>
<keyword evidence="9" id="KW-1185">Reference proteome</keyword>
<evidence type="ECO:0000256" key="2">
    <source>
        <dbReference type="ARBA" id="ARBA00022692"/>
    </source>
</evidence>
<keyword evidence="3 6" id="KW-1133">Transmembrane helix</keyword>
<dbReference type="PANTHER" id="PTHR23508">
    <property type="entry name" value="CARBOXYLIC ACID TRANSPORTER PROTEIN HOMOLOG"/>
    <property type="match status" value="1"/>
</dbReference>
<dbReference type="EMBL" id="LN891108">
    <property type="protein sequence ID" value="CUS08869.1"/>
    <property type="molecule type" value="Genomic_DNA"/>
</dbReference>
<evidence type="ECO:0000313" key="9">
    <source>
        <dbReference type="Proteomes" id="UP001412239"/>
    </source>
</evidence>
<feature type="transmembrane region" description="Helical" evidence="6">
    <location>
        <begin position="155"/>
        <end position="180"/>
    </location>
</feature>
<evidence type="ECO:0000313" key="8">
    <source>
        <dbReference type="EMBL" id="CUS08869.1"/>
    </source>
</evidence>
<comment type="subcellular location">
    <subcellularLocation>
        <location evidence="1">Membrane</location>
        <topology evidence="1">Multi-pass membrane protein</topology>
    </subcellularLocation>
</comment>
<evidence type="ECO:0000256" key="3">
    <source>
        <dbReference type="ARBA" id="ARBA00022989"/>
    </source>
</evidence>
<evidence type="ECO:0000256" key="6">
    <source>
        <dbReference type="SAM" id="Phobius"/>
    </source>
</evidence>